<evidence type="ECO:0000313" key="9">
    <source>
        <dbReference type="EMBL" id="OGG06607.1"/>
    </source>
</evidence>
<dbReference type="InterPro" id="IPR029063">
    <property type="entry name" value="SAM-dependent_MTases_sf"/>
</dbReference>
<evidence type="ECO:0008006" key="11">
    <source>
        <dbReference type="Google" id="ProtNLM"/>
    </source>
</evidence>
<feature type="domain" description="S-adenosylmethionine-dependent methyltransferase" evidence="7">
    <location>
        <begin position="178"/>
        <end position="352"/>
    </location>
</feature>
<evidence type="ECO:0000256" key="4">
    <source>
        <dbReference type="ARBA" id="ARBA00022679"/>
    </source>
</evidence>
<comment type="similarity">
    <text evidence="6">Belongs to the methyltransferase superfamily. RlmI family.</text>
</comment>
<dbReference type="GO" id="GO:0005737">
    <property type="term" value="C:cytoplasm"/>
    <property type="evidence" value="ECO:0007669"/>
    <property type="project" value="UniProtKB-SubCell"/>
</dbReference>
<proteinExistence type="inferred from homology"/>
<dbReference type="Gene3D" id="3.30.750.80">
    <property type="entry name" value="RNA methyltransferase domain (HRMD) like"/>
    <property type="match status" value="1"/>
</dbReference>
<organism evidence="9 10">
    <name type="scientific">Candidatus Glassbacteria bacterium RIFCSPLOWO2_12_FULL_58_11</name>
    <dbReference type="NCBI Taxonomy" id="1817867"/>
    <lineage>
        <taxon>Bacteria</taxon>
        <taxon>Candidatus Glassiibacteriota</taxon>
    </lineage>
</organism>
<keyword evidence="4" id="KW-0808">Transferase</keyword>
<evidence type="ECO:0000256" key="5">
    <source>
        <dbReference type="ARBA" id="ARBA00022691"/>
    </source>
</evidence>
<dbReference type="InterPro" id="IPR041532">
    <property type="entry name" value="RlmI-like_PUA"/>
</dbReference>
<comment type="caution">
    <text evidence="9">The sequence shown here is derived from an EMBL/GenBank/DDBJ whole genome shotgun (WGS) entry which is preliminary data.</text>
</comment>
<dbReference type="Pfam" id="PF17785">
    <property type="entry name" value="PUA_3"/>
    <property type="match status" value="1"/>
</dbReference>
<evidence type="ECO:0000256" key="3">
    <source>
        <dbReference type="ARBA" id="ARBA00022603"/>
    </source>
</evidence>
<reference evidence="9 10" key="1">
    <citation type="journal article" date="2016" name="Nat. Commun.">
        <title>Thousands of microbial genomes shed light on interconnected biogeochemical processes in an aquifer system.</title>
        <authorList>
            <person name="Anantharaman K."/>
            <person name="Brown C.T."/>
            <person name="Hug L.A."/>
            <person name="Sharon I."/>
            <person name="Castelle C.J."/>
            <person name="Probst A.J."/>
            <person name="Thomas B.C."/>
            <person name="Singh A."/>
            <person name="Wilkins M.J."/>
            <person name="Karaoz U."/>
            <person name="Brodie E.L."/>
            <person name="Williams K.H."/>
            <person name="Hubbard S.S."/>
            <person name="Banfield J.F."/>
        </authorList>
    </citation>
    <scope>NUCLEOTIDE SEQUENCE [LARGE SCALE GENOMIC DNA]</scope>
</reference>
<dbReference type="InterPro" id="IPR019614">
    <property type="entry name" value="SAM-dep_methyl-trfase"/>
</dbReference>
<dbReference type="Gene3D" id="3.40.50.150">
    <property type="entry name" value="Vaccinia Virus protein VP39"/>
    <property type="match status" value="1"/>
</dbReference>
<gene>
    <name evidence="9" type="ORF">A3F83_15205</name>
</gene>
<accession>A0A1F5Z350</accession>
<dbReference type="PANTHER" id="PTHR42873:SF1">
    <property type="entry name" value="S-ADENOSYLMETHIONINE-DEPENDENT METHYLTRANSFERASE DOMAIN-CONTAINING PROTEIN"/>
    <property type="match status" value="1"/>
</dbReference>
<evidence type="ECO:0000259" key="7">
    <source>
        <dbReference type="Pfam" id="PF10672"/>
    </source>
</evidence>
<dbReference type="AlphaFoldDB" id="A0A1F5Z350"/>
<dbReference type="SUPFAM" id="SSF53335">
    <property type="entry name" value="S-adenosyl-L-methionine-dependent methyltransferases"/>
    <property type="match status" value="1"/>
</dbReference>
<dbReference type="Proteomes" id="UP000179129">
    <property type="component" value="Unassembled WGS sequence"/>
</dbReference>
<evidence type="ECO:0000256" key="2">
    <source>
        <dbReference type="ARBA" id="ARBA00022490"/>
    </source>
</evidence>
<evidence type="ECO:0000313" key="10">
    <source>
        <dbReference type="Proteomes" id="UP000179129"/>
    </source>
</evidence>
<evidence type="ECO:0000256" key="6">
    <source>
        <dbReference type="ARBA" id="ARBA00038091"/>
    </source>
</evidence>
<dbReference type="GO" id="GO:0008168">
    <property type="term" value="F:methyltransferase activity"/>
    <property type="evidence" value="ECO:0007669"/>
    <property type="project" value="UniProtKB-KW"/>
</dbReference>
<sequence>MRNVNPVRVILRNGREKPVLNGHPWVFSGAIERCEPAEVPAGSPCEVFDSRGNGLASGYINPASQITCRLVSRVPGEYWGAELLRRRLEEATAFRDSLGLKDTDCLRLVNAEGDGLPGIVVDRYAEALVVELTTAGAESLRRELSAWLERRYKPSFIFENSGGPARSYEGLAEVRQALAGVAARRVAVTEYGHRFQVDPLEGQKTGFYLDQRENRRLAAAWLKKQGRALNLFSYTGAFAVYLAAAGASAVTSVETSEKALELAGENLRLNGFSAEQHPLVRADAFEYLRGAGENSGRFDLVVVDPPPLARQSAHVDKASRAYKDINRLALGCIAGGGILLTFTCSGHIGAKLFRQIVFAAAVEANRRVRVLSLLGAGPDHPVSLFHPEGEYLSGLLLQVS</sequence>
<dbReference type="CDD" id="cd21153">
    <property type="entry name" value="PUA_RlmI"/>
    <property type="match status" value="1"/>
</dbReference>
<evidence type="ECO:0000259" key="8">
    <source>
        <dbReference type="Pfam" id="PF17785"/>
    </source>
</evidence>
<name>A0A1F5Z350_9BACT</name>
<evidence type="ECO:0000256" key="1">
    <source>
        <dbReference type="ARBA" id="ARBA00004496"/>
    </source>
</evidence>
<dbReference type="CDD" id="cd02440">
    <property type="entry name" value="AdoMet_MTases"/>
    <property type="match status" value="1"/>
</dbReference>
<dbReference type="Pfam" id="PF10672">
    <property type="entry name" value="Methyltrans_SAM"/>
    <property type="match status" value="1"/>
</dbReference>
<dbReference type="InterPro" id="IPR036974">
    <property type="entry name" value="PUA_sf"/>
</dbReference>
<feature type="domain" description="RlmI-like PUA" evidence="8">
    <location>
        <begin position="9"/>
        <end position="73"/>
    </location>
</feature>
<protein>
    <recommendedName>
        <fullName evidence="11">PUA domain-containing protein</fullName>
    </recommendedName>
</protein>
<dbReference type="EMBL" id="MFIX01000018">
    <property type="protein sequence ID" value="OGG06607.1"/>
    <property type="molecule type" value="Genomic_DNA"/>
</dbReference>
<dbReference type="SUPFAM" id="SSF88697">
    <property type="entry name" value="PUA domain-like"/>
    <property type="match status" value="1"/>
</dbReference>
<dbReference type="Gene3D" id="2.30.130.10">
    <property type="entry name" value="PUA domain"/>
    <property type="match status" value="1"/>
</dbReference>
<dbReference type="GO" id="GO:0032259">
    <property type="term" value="P:methylation"/>
    <property type="evidence" value="ECO:0007669"/>
    <property type="project" value="UniProtKB-KW"/>
</dbReference>
<dbReference type="STRING" id="1817867.A3F83_15205"/>
<dbReference type="CDD" id="cd11572">
    <property type="entry name" value="RlmI_M_like"/>
    <property type="match status" value="1"/>
</dbReference>
<keyword evidence="5" id="KW-0949">S-adenosyl-L-methionine</keyword>
<comment type="subcellular location">
    <subcellularLocation>
        <location evidence="1">Cytoplasm</location>
    </subcellularLocation>
</comment>
<keyword evidence="2" id="KW-0963">Cytoplasm</keyword>
<dbReference type="InterPro" id="IPR015947">
    <property type="entry name" value="PUA-like_sf"/>
</dbReference>
<keyword evidence="3" id="KW-0489">Methyltransferase</keyword>
<dbReference type="PANTHER" id="PTHR42873">
    <property type="entry name" value="RIBOSOMAL RNA LARGE SUBUNIT METHYLTRANSFERASE"/>
    <property type="match status" value="1"/>
</dbReference>
<dbReference type="GO" id="GO:0003723">
    <property type="term" value="F:RNA binding"/>
    <property type="evidence" value="ECO:0007669"/>
    <property type="project" value="InterPro"/>
</dbReference>